<dbReference type="Pfam" id="PF13439">
    <property type="entry name" value="Glyco_transf_4"/>
    <property type="match status" value="1"/>
</dbReference>
<evidence type="ECO:0000256" key="1">
    <source>
        <dbReference type="ARBA" id="ARBA00022676"/>
    </source>
</evidence>
<keyword evidence="1" id="KW-0808">Transferase</keyword>
<dbReference type="InterPro" id="IPR001296">
    <property type="entry name" value="Glyco_trans_1"/>
</dbReference>
<feature type="domain" description="Glycosyltransferase subfamily 4-like N-terminal" evidence="3">
    <location>
        <begin position="122"/>
        <end position="293"/>
    </location>
</feature>
<organism evidence="4 5">
    <name type="scientific">Cyclotella cryptica</name>
    <dbReference type="NCBI Taxonomy" id="29204"/>
    <lineage>
        <taxon>Eukaryota</taxon>
        <taxon>Sar</taxon>
        <taxon>Stramenopiles</taxon>
        <taxon>Ochrophyta</taxon>
        <taxon>Bacillariophyta</taxon>
        <taxon>Coscinodiscophyceae</taxon>
        <taxon>Thalassiosirophycidae</taxon>
        <taxon>Stephanodiscales</taxon>
        <taxon>Stephanodiscaceae</taxon>
        <taxon>Cyclotella</taxon>
    </lineage>
</organism>
<dbReference type="EMBL" id="JABMIG020000002">
    <property type="protein sequence ID" value="KAL3805612.1"/>
    <property type="molecule type" value="Genomic_DNA"/>
</dbReference>
<proteinExistence type="predicted"/>
<dbReference type="Proteomes" id="UP001516023">
    <property type="component" value="Unassembled WGS sequence"/>
</dbReference>
<keyword evidence="1" id="KW-0328">Glycosyltransferase</keyword>
<dbReference type="PANTHER" id="PTHR45947">
    <property type="entry name" value="SULFOQUINOVOSYL TRANSFERASE SQD2"/>
    <property type="match status" value="1"/>
</dbReference>
<evidence type="ECO:0000259" key="2">
    <source>
        <dbReference type="Pfam" id="PF00534"/>
    </source>
</evidence>
<protein>
    <submittedName>
        <fullName evidence="4">Uncharacterized protein</fullName>
    </submittedName>
</protein>
<dbReference type="GO" id="GO:0016757">
    <property type="term" value="F:glycosyltransferase activity"/>
    <property type="evidence" value="ECO:0007669"/>
    <property type="project" value="UniProtKB-KW"/>
</dbReference>
<dbReference type="CDD" id="cd03814">
    <property type="entry name" value="GT4-like"/>
    <property type="match status" value="1"/>
</dbReference>
<dbReference type="Gene3D" id="3.40.50.2000">
    <property type="entry name" value="Glycogen Phosphorylase B"/>
    <property type="match status" value="2"/>
</dbReference>
<dbReference type="SUPFAM" id="SSF53756">
    <property type="entry name" value="UDP-Glycosyltransferase/glycogen phosphorylase"/>
    <property type="match status" value="1"/>
</dbReference>
<dbReference type="AlphaFoldDB" id="A0ABD3QZU4"/>
<gene>
    <name evidence="4" type="ORF">HJC23_005856</name>
</gene>
<evidence type="ECO:0000259" key="3">
    <source>
        <dbReference type="Pfam" id="PF13439"/>
    </source>
</evidence>
<keyword evidence="5" id="KW-1185">Reference proteome</keyword>
<dbReference type="InterPro" id="IPR050194">
    <property type="entry name" value="Glycosyltransferase_grp1"/>
</dbReference>
<dbReference type="Pfam" id="PF00534">
    <property type="entry name" value="Glycos_transf_1"/>
    <property type="match status" value="1"/>
</dbReference>
<evidence type="ECO:0000313" key="5">
    <source>
        <dbReference type="Proteomes" id="UP001516023"/>
    </source>
</evidence>
<accession>A0ABD3QZU4</accession>
<comment type="caution">
    <text evidence="4">The sequence shown here is derived from an EMBL/GenBank/DDBJ whole genome shotgun (WGS) entry which is preliminary data.</text>
</comment>
<feature type="domain" description="Glycosyl transferase family 1" evidence="2">
    <location>
        <begin position="316"/>
        <end position="466"/>
    </location>
</feature>
<dbReference type="PANTHER" id="PTHR45947:SF3">
    <property type="entry name" value="SULFOQUINOVOSYL TRANSFERASE SQD2"/>
    <property type="match status" value="1"/>
</dbReference>
<dbReference type="InterPro" id="IPR028098">
    <property type="entry name" value="Glyco_trans_4-like_N"/>
</dbReference>
<evidence type="ECO:0000313" key="4">
    <source>
        <dbReference type="EMBL" id="KAL3805612.1"/>
    </source>
</evidence>
<reference evidence="4 5" key="1">
    <citation type="journal article" date="2020" name="G3 (Bethesda)">
        <title>Improved Reference Genome for Cyclotella cryptica CCMP332, a Model for Cell Wall Morphogenesis, Salinity Adaptation, and Lipid Production in Diatoms (Bacillariophyta).</title>
        <authorList>
            <person name="Roberts W.R."/>
            <person name="Downey K.M."/>
            <person name="Ruck E.C."/>
            <person name="Traller J.C."/>
            <person name="Alverson A.J."/>
        </authorList>
    </citation>
    <scope>NUCLEOTIDE SEQUENCE [LARGE SCALE GENOMIC DNA]</scope>
    <source>
        <strain evidence="4 5">CCMP332</strain>
    </source>
</reference>
<name>A0ABD3QZU4_9STRA</name>
<sequence>METDMSTWGLSSGASKAPAAAASLASNRYFRVNQSSTTVHFDIIHPSSPQSSTMKLRTATLTATLTLSAAFSPSHRTLTKSHETPTKPLHATAEIDVVPPLKARPPRSIALLIEPTPFTHISGYANRFNELLRYLSKAGDTVDILTVDSKTPKEELPKQVFGYDIEHTQGFVFPLYNHISLSLDLPEMRGAKMMERRRPDLIHVTSPGFMLFAGLFYARVMRIPLLLSYHTHLPLYGRNYLGFIPGIEEMAWAALRFCHSRADLTLVTSPQMKEEMEANGIPRVEVWRKGIDTIKFHPKFKSEQMRRRMLGLNDDAKDNGELLMVYVGRLGAEKRLKDIKPILEKLPNARLCIVGKGPQEDELKEYFKGTNTVFTGQLTGDDLSAAFASADVFLMPSDSETLGFVVLESMASGVPVVGCRAGGIPDLIRHEDTGYLVEAGDTEGYLSCVQKLSDVKFRSEMGKRARAEAELWGWEAATSVLRNVQYEKAMINFHSRAFGGFSEKKVSVWRMMRTKIARVLGRIGIPGFRKYYKNRSGEFVEGF</sequence>